<name>A0A9Q4FZV7_SALAG</name>
<organism evidence="2 3">
    <name type="scientific">Salipaludibacillus agaradhaerens</name>
    <name type="common">Bacillus agaradhaerens</name>
    <dbReference type="NCBI Taxonomy" id="76935"/>
    <lineage>
        <taxon>Bacteria</taxon>
        <taxon>Bacillati</taxon>
        <taxon>Bacillota</taxon>
        <taxon>Bacilli</taxon>
        <taxon>Bacillales</taxon>
        <taxon>Bacillaceae</taxon>
    </lineage>
</organism>
<sequence>MNALVLLGIILYVLMRWIGGEKGSRSFFALFLNFIVLFFTIIFMINPHFNPIILTVVACVIISCINLFYINEINIKTVTAFVSSIITISILLVVIVLVTDRAMIQGFSEEEINEIAVFSIYLGVDFVKIGASVIIMSTIGAITDIAISISSPMHEMIKHHPSIKKRELFLSGITIGRDLLGTSANTLFFAFFGGYLALLIWFKDLDYSIGQIANSKVFSAEMITIFSAGIGVALVIPLTAWITATVFIKQREKNESVN</sequence>
<keyword evidence="3" id="KW-1185">Reference proteome</keyword>
<keyword evidence="1" id="KW-0472">Membrane</keyword>
<evidence type="ECO:0000313" key="3">
    <source>
        <dbReference type="Proteomes" id="UP001057753"/>
    </source>
</evidence>
<dbReference type="InterPro" id="IPR014564">
    <property type="entry name" value="UCP031503_TM"/>
</dbReference>
<dbReference type="RefSeq" id="WP_257821860.1">
    <property type="nucleotide sequence ID" value="NZ_JABXYM010000001.1"/>
</dbReference>
<dbReference type="Pfam" id="PF07907">
    <property type="entry name" value="YibE_F"/>
    <property type="match status" value="1"/>
</dbReference>
<evidence type="ECO:0000256" key="1">
    <source>
        <dbReference type="SAM" id="Phobius"/>
    </source>
</evidence>
<feature type="transmembrane region" description="Helical" evidence="1">
    <location>
        <begin position="179"/>
        <end position="202"/>
    </location>
</feature>
<dbReference type="AlphaFoldDB" id="A0A9Q4FZV7"/>
<reference evidence="2" key="1">
    <citation type="submission" date="2020-06" db="EMBL/GenBank/DDBJ databases">
        <title>Insight into the genomes of haloalkaliphilic bacilli from Kenyan soda lakes.</title>
        <authorList>
            <person name="Mwirichia R."/>
            <person name="Villamizar G.C."/>
            <person name="Poehlein A."/>
            <person name="Mugweru J."/>
            <person name="Kipnyargis A."/>
            <person name="Kiplimo D."/>
            <person name="Orwa P."/>
            <person name="Daniel R."/>
        </authorList>
    </citation>
    <scope>NUCLEOTIDE SEQUENCE</scope>
    <source>
        <strain evidence="2">B1096_S55</strain>
    </source>
</reference>
<comment type="caution">
    <text evidence="2">The sequence shown here is derived from an EMBL/GenBank/DDBJ whole genome shotgun (WGS) entry which is preliminary data.</text>
</comment>
<keyword evidence="1" id="KW-0812">Transmembrane</keyword>
<dbReference type="Proteomes" id="UP001057753">
    <property type="component" value="Unassembled WGS sequence"/>
</dbReference>
<dbReference type="PANTHER" id="PTHR41771">
    <property type="entry name" value="MEMBRANE PROTEIN-RELATED"/>
    <property type="match status" value="1"/>
</dbReference>
<dbReference type="PANTHER" id="PTHR41771:SF1">
    <property type="entry name" value="MEMBRANE PROTEIN"/>
    <property type="match status" value="1"/>
</dbReference>
<feature type="transmembrane region" description="Helical" evidence="1">
    <location>
        <begin position="77"/>
        <end position="98"/>
    </location>
</feature>
<proteinExistence type="predicted"/>
<feature type="transmembrane region" description="Helical" evidence="1">
    <location>
        <begin position="222"/>
        <end position="248"/>
    </location>
</feature>
<dbReference type="InterPro" id="IPR012507">
    <property type="entry name" value="YibE_F"/>
</dbReference>
<evidence type="ECO:0000313" key="2">
    <source>
        <dbReference type="EMBL" id="MCR6097472.1"/>
    </source>
</evidence>
<feature type="transmembrane region" description="Helical" evidence="1">
    <location>
        <begin position="52"/>
        <end position="71"/>
    </location>
</feature>
<accession>A0A9Q4FZV7</accession>
<dbReference type="EMBL" id="JABXYM010000001">
    <property type="protein sequence ID" value="MCR6097472.1"/>
    <property type="molecule type" value="Genomic_DNA"/>
</dbReference>
<protein>
    <submittedName>
        <fullName evidence="2">YibE/F family protein</fullName>
    </submittedName>
</protein>
<feature type="transmembrane region" description="Helical" evidence="1">
    <location>
        <begin position="26"/>
        <end position="45"/>
    </location>
</feature>
<keyword evidence="1" id="KW-1133">Transmembrane helix</keyword>
<gene>
    <name evidence="2" type="ORF">HXA33_13040</name>
</gene>
<dbReference type="PIRSF" id="PIRSF031503">
    <property type="entry name" value="UCP031503_mp"/>
    <property type="match status" value="1"/>
</dbReference>